<reference evidence="2" key="1">
    <citation type="submission" date="2021-10" db="EMBL/GenBank/DDBJ databases">
        <authorList>
            <person name="Piombo E."/>
        </authorList>
    </citation>
    <scope>NUCLEOTIDE SEQUENCE</scope>
</reference>
<name>A0A9N9WB23_9HYPO</name>
<proteinExistence type="predicted"/>
<feature type="compositionally biased region" description="Low complexity" evidence="1">
    <location>
        <begin position="108"/>
        <end position="117"/>
    </location>
</feature>
<protein>
    <submittedName>
        <fullName evidence="2">Uncharacterized protein</fullName>
    </submittedName>
</protein>
<accession>A0A9N9WB23</accession>
<dbReference type="Proteomes" id="UP000775872">
    <property type="component" value="Unassembled WGS sequence"/>
</dbReference>
<comment type="caution">
    <text evidence="2">The sequence shown here is derived from an EMBL/GenBank/DDBJ whole genome shotgun (WGS) entry which is preliminary data.</text>
</comment>
<organism evidence="2 3">
    <name type="scientific">Clonostachys solani</name>
    <dbReference type="NCBI Taxonomy" id="160281"/>
    <lineage>
        <taxon>Eukaryota</taxon>
        <taxon>Fungi</taxon>
        <taxon>Dikarya</taxon>
        <taxon>Ascomycota</taxon>
        <taxon>Pezizomycotina</taxon>
        <taxon>Sordariomycetes</taxon>
        <taxon>Hypocreomycetidae</taxon>
        <taxon>Hypocreales</taxon>
        <taxon>Bionectriaceae</taxon>
        <taxon>Clonostachys</taxon>
    </lineage>
</organism>
<feature type="region of interest" description="Disordered" evidence="1">
    <location>
        <begin position="79"/>
        <end position="125"/>
    </location>
</feature>
<evidence type="ECO:0000256" key="1">
    <source>
        <dbReference type="SAM" id="MobiDB-lite"/>
    </source>
</evidence>
<evidence type="ECO:0000313" key="3">
    <source>
        <dbReference type="Proteomes" id="UP000775872"/>
    </source>
</evidence>
<evidence type="ECO:0000313" key="2">
    <source>
        <dbReference type="EMBL" id="CAH0045618.1"/>
    </source>
</evidence>
<keyword evidence="3" id="KW-1185">Reference proteome</keyword>
<gene>
    <name evidence="2" type="ORF">CSOL1703_00012245</name>
</gene>
<dbReference type="AlphaFoldDB" id="A0A9N9WB23"/>
<dbReference type="EMBL" id="CABFOC020000013">
    <property type="protein sequence ID" value="CAH0045618.1"/>
    <property type="molecule type" value="Genomic_DNA"/>
</dbReference>
<sequence>MALNAPKSPQQEFVDQMSAIDIQIEEWWAAYDRMGDVEKRQQRPVLRALEAHRFNLAAQRESAHEKDLADYEKKIQNRVDSLLDQDESQRRRLESLPDSGLESEQSDEQSPSPSVEDSQGDEYEY</sequence>